<evidence type="ECO:0000313" key="2">
    <source>
        <dbReference type="EMBL" id="MDQ0418854.1"/>
    </source>
</evidence>
<evidence type="ECO:0000313" key="3">
    <source>
        <dbReference type="Proteomes" id="UP001238450"/>
    </source>
</evidence>
<dbReference type="EMBL" id="JAUSUV010000019">
    <property type="protein sequence ID" value="MDQ0418854.1"/>
    <property type="molecule type" value="Genomic_DNA"/>
</dbReference>
<organism evidence="2 3">
    <name type="scientific">Croceifilum oryzae</name>
    <dbReference type="NCBI Taxonomy" id="1553429"/>
    <lineage>
        <taxon>Bacteria</taxon>
        <taxon>Bacillati</taxon>
        <taxon>Bacillota</taxon>
        <taxon>Bacilli</taxon>
        <taxon>Bacillales</taxon>
        <taxon>Thermoactinomycetaceae</taxon>
        <taxon>Croceifilum</taxon>
    </lineage>
</organism>
<name>A0AAJ1THY8_9BACL</name>
<reference evidence="2 3" key="1">
    <citation type="submission" date="2023-07" db="EMBL/GenBank/DDBJ databases">
        <title>Genomic Encyclopedia of Type Strains, Phase IV (KMG-IV): sequencing the most valuable type-strain genomes for metagenomic binning, comparative biology and taxonomic classification.</title>
        <authorList>
            <person name="Goeker M."/>
        </authorList>
    </citation>
    <scope>NUCLEOTIDE SEQUENCE [LARGE SCALE GENOMIC DNA]</scope>
    <source>
        <strain evidence="2 3">DSM 46876</strain>
    </source>
</reference>
<feature type="transmembrane region" description="Helical" evidence="1">
    <location>
        <begin position="97"/>
        <end position="117"/>
    </location>
</feature>
<accession>A0AAJ1THY8</accession>
<feature type="transmembrane region" description="Helical" evidence="1">
    <location>
        <begin position="12"/>
        <end position="31"/>
    </location>
</feature>
<comment type="caution">
    <text evidence="2">The sequence shown here is derived from an EMBL/GenBank/DDBJ whole genome shotgun (WGS) entry which is preliminary data.</text>
</comment>
<keyword evidence="1" id="KW-0472">Membrane</keyword>
<proteinExistence type="predicted"/>
<protein>
    <submittedName>
        <fullName evidence="2">Heme O synthase-like polyprenyltransferase</fullName>
    </submittedName>
</protein>
<feature type="transmembrane region" description="Helical" evidence="1">
    <location>
        <begin position="37"/>
        <end position="55"/>
    </location>
</feature>
<keyword evidence="1" id="KW-0812">Transmembrane</keyword>
<dbReference type="Proteomes" id="UP001238450">
    <property type="component" value="Unassembled WGS sequence"/>
</dbReference>
<feature type="transmembrane region" description="Helical" evidence="1">
    <location>
        <begin position="67"/>
        <end position="85"/>
    </location>
</feature>
<evidence type="ECO:0000256" key="1">
    <source>
        <dbReference type="SAM" id="Phobius"/>
    </source>
</evidence>
<sequence>MYPSWSELSRFVPVFFLWSAIMSALFVELAVDKNFLNLYMILKGIWIIVFGLWNIKLLQKYRNDRKYVRNVYVISIVSICFYTIFVSYKTSFSFPSIIPYLFPFVIALLFVVPAELFKHIDKYKKQN</sequence>
<gene>
    <name evidence="2" type="ORF">J2Z48_003059</name>
</gene>
<dbReference type="AlphaFoldDB" id="A0AAJ1THY8"/>
<keyword evidence="1" id="KW-1133">Transmembrane helix</keyword>
<keyword evidence="3" id="KW-1185">Reference proteome</keyword>